<feature type="domain" description="HTH gntR-type" evidence="4">
    <location>
        <begin position="4"/>
        <end position="71"/>
    </location>
</feature>
<dbReference type="InterPro" id="IPR036388">
    <property type="entry name" value="WH-like_DNA-bd_sf"/>
</dbReference>
<dbReference type="GO" id="GO:0003700">
    <property type="term" value="F:DNA-binding transcription factor activity"/>
    <property type="evidence" value="ECO:0007669"/>
    <property type="project" value="InterPro"/>
</dbReference>
<evidence type="ECO:0000313" key="6">
    <source>
        <dbReference type="Proteomes" id="UP000006786"/>
    </source>
</evidence>
<dbReference type="InterPro" id="IPR011711">
    <property type="entry name" value="GntR_C"/>
</dbReference>
<dbReference type="RefSeq" id="WP_008597798.1">
    <property type="nucleotide sequence ID" value="NZ_AMRM01000016.1"/>
</dbReference>
<dbReference type="Proteomes" id="UP000006786">
    <property type="component" value="Unassembled WGS sequence"/>
</dbReference>
<dbReference type="Pfam" id="PF07729">
    <property type="entry name" value="FCD"/>
    <property type="match status" value="1"/>
</dbReference>
<dbReference type="GO" id="GO:0003677">
    <property type="term" value="F:DNA binding"/>
    <property type="evidence" value="ECO:0007669"/>
    <property type="project" value="UniProtKB-KW"/>
</dbReference>
<dbReference type="PANTHER" id="PTHR43537">
    <property type="entry name" value="TRANSCRIPTIONAL REGULATOR, GNTR FAMILY"/>
    <property type="match status" value="1"/>
</dbReference>
<dbReference type="EMBL" id="AMRM01000016">
    <property type="protein sequence ID" value="EKF18181.1"/>
    <property type="molecule type" value="Genomic_DNA"/>
</dbReference>
<reference evidence="5 6" key="1">
    <citation type="journal article" date="2012" name="J. Bacteriol.">
        <title>Genome Sequence of Nitratireductor pacificus Type Strain pht-3B.</title>
        <authorList>
            <person name="Lai Q."/>
            <person name="Li G."/>
            <person name="Shao Z."/>
        </authorList>
    </citation>
    <scope>NUCLEOTIDE SEQUENCE [LARGE SCALE GENOMIC DNA]</scope>
    <source>
        <strain evidence="6">pht-3B</strain>
    </source>
</reference>
<protein>
    <submittedName>
        <fullName evidence="5">GntR family transcriptional regulator</fullName>
    </submittedName>
</protein>
<dbReference type="PATRIC" id="fig|391937.3.peg.3034"/>
<dbReference type="AlphaFoldDB" id="K2M7K7"/>
<dbReference type="SUPFAM" id="SSF46785">
    <property type="entry name" value="Winged helix' DNA-binding domain"/>
    <property type="match status" value="1"/>
</dbReference>
<accession>K2M7K7</accession>
<evidence type="ECO:0000256" key="1">
    <source>
        <dbReference type="ARBA" id="ARBA00023015"/>
    </source>
</evidence>
<dbReference type="SMART" id="SM00345">
    <property type="entry name" value="HTH_GNTR"/>
    <property type="match status" value="1"/>
</dbReference>
<evidence type="ECO:0000256" key="3">
    <source>
        <dbReference type="ARBA" id="ARBA00023163"/>
    </source>
</evidence>
<dbReference type="SMART" id="SM00895">
    <property type="entry name" value="FCD"/>
    <property type="match status" value="1"/>
</dbReference>
<evidence type="ECO:0000259" key="4">
    <source>
        <dbReference type="PROSITE" id="PS50949"/>
    </source>
</evidence>
<dbReference type="SUPFAM" id="SSF48008">
    <property type="entry name" value="GntR ligand-binding domain-like"/>
    <property type="match status" value="1"/>
</dbReference>
<dbReference type="CDD" id="cd07377">
    <property type="entry name" value="WHTH_GntR"/>
    <property type="match status" value="1"/>
</dbReference>
<organism evidence="5 6">
    <name type="scientific">Nitratireductor pacificus pht-3B</name>
    <dbReference type="NCBI Taxonomy" id="391937"/>
    <lineage>
        <taxon>Bacteria</taxon>
        <taxon>Pseudomonadati</taxon>
        <taxon>Pseudomonadota</taxon>
        <taxon>Alphaproteobacteria</taxon>
        <taxon>Hyphomicrobiales</taxon>
        <taxon>Phyllobacteriaceae</taxon>
        <taxon>Nitratireductor</taxon>
    </lineage>
</organism>
<dbReference type="InterPro" id="IPR036390">
    <property type="entry name" value="WH_DNA-bd_sf"/>
</dbReference>
<dbReference type="PROSITE" id="PS50949">
    <property type="entry name" value="HTH_GNTR"/>
    <property type="match status" value="1"/>
</dbReference>
<name>K2M7K7_9HYPH</name>
<keyword evidence="2" id="KW-0238">DNA-binding</keyword>
<dbReference type="InterPro" id="IPR008920">
    <property type="entry name" value="TF_FadR/GntR_C"/>
</dbReference>
<keyword evidence="6" id="KW-1185">Reference proteome</keyword>
<evidence type="ECO:0000256" key="2">
    <source>
        <dbReference type="ARBA" id="ARBA00023125"/>
    </source>
</evidence>
<keyword evidence="1" id="KW-0805">Transcription regulation</keyword>
<dbReference type="Gene3D" id="1.20.120.530">
    <property type="entry name" value="GntR ligand-binding domain-like"/>
    <property type="match status" value="1"/>
</dbReference>
<comment type="caution">
    <text evidence="5">The sequence shown here is derived from an EMBL/GenBank/DDBJ whole genome shotgun (WGS) entry which is preliminary data.</text>
</comment>
<dbReference type="Gene3D" id="1.10.10.10">
    <property type="entry name" value="Winged helix-like DNA-binding domain superfamily/Winged helix DNA-binding domain"/>
    <property type="match status" value="1"/>
</dbReference>
<dbReference type="eggNOG" id="COG1802">
    <property type="taxonomic scope" value="Bacteria"/>
</dbReference>
<dbReference type="Pfam" id="PF00392">
    <property type="entry name" value="GntR"/>
    <property type="match status" value="1"/>
</dbReference>
<sequence length="225" mass="25409">MANSTLSRKIANTLSEEILKGELSPGDRLDEQSLADRFEVSRSPIRDALRELASTRLIEHQPRRGFAVATIDTATLRNLYEASGELEGLCAKYCALRADAVQREHIRMLHEQGLEAIRLHDMAAYAEANHALHRAIYDACHNDALRDITLDVRNRLSMFHARFLFSEGRVAQSWEEHQEVVDCILRNDGDGASDAMKRHVAKTAVNIISHITQDSRKPMRQPLTT</sequence>
<dbReference type="OrthoDB" id="9788098at2"/>
<gene>
    <name evidence="5" type="ORF">NA2_14752</name>
</gene>
<proteinExistence type="predicted"/>
<dbReference type="InterPro" id="IPR000524">
    <property type="entry name" value="Tscrpt_reg_HTH_GntR"/>
</dbReference>
<keyword evidence="3" id="KW-0804">Transcription</keyword>
<evidence type="ECO:0000313" key="5">
    <source>
        <dbReference type="EMBL" id="EKF18181.1"/>
    </source>
</evidence>
<dbReference type="STRING" id="391937.NA2_14752"/>
<dbReference type="PANTHER" id="PTHR43537:SF49">
    <property type="entry name" value="TRANSCRIPTIONAL REGULATORY PROTEIN"/>
    <property type="match status" value="1"/>
</dbReference>